<dbReference type="RefSeq" id="WP_386156180.1">
    <property type="nucleotide sequence ID" value="NZ_JBHMBS010000004.1"/>
</dbReference>
<protein>
    <recommendedName>
        <fullName evidence="3">DUF4433 domain-containing protein</fullName>
    </recommendedName>
</protein>
<gene>
    <name evidence="1" type="ORF">ACFFRH_11905</name>
</gene>
<proteinExistence type="predicted"/>
<keyword evidence="2" id="KW-1185">Reference proteome</keyword>
<accession>A0ABV5TAS9</accession>
<name>A0ABV5TAS9_9ACTN</name>
<dbReference type="Proteomes" id="UP001589610">
    <property type="component" value="Unassembled WGS sequence"/>
</dbReference>
<evidence type="ECO:0000313" key="2">
    <source>
        <dbReference type="Proteomes" id="UP001589610"/>
    </source>
</evidence>
<sequence length="174" mass="19280">MTLFVHLTAEKNIRSVRRAGIRARSRDRDGLPGLFCLPILPSYQLTHQWVRELKRGGRRTVTAVDFRVPDDEPVFVGHYGREHGRLPSAEAAALIAGCDDARGYEVFIPRAIGAKEIHRVRAVNQVTGWRYMPNAHGIPPCPGCLAPGEYGAARIRRAAMGAKRSVSPGWTDED</sequence>
<evidence type="ECO:0008006" key="3">
    <source>
        <dbReference type="Google" id="ProtNLM"/>
    </source>
</evidence>
<dbReference type="EMBL" id="JBHMBS010000004">
    <property type="protein sequence ID" value="MFB9676192.1"/>
    <property type="molecule type" value="Genomic_DNA"/>
</dbReference>
<comment type="caution">
    <text evidence="1">The sequence shown here is derived from an EMBL/GenBank/DDBJ whole genome shotgun (WGS) entry which is preliminary data.</text>
</comment>
<evidence type="ECO:0000313" key="1">
    <source>
        <dbReference type="EMBL" id="MFB9676192.1"/>
    </source>
</evidence>
<reference evidence="1 2" key="1">
    <citation type="submission" date="2024-09" db="EMBL/GenBank/DDBJ databases">
        <authorList>
            <person name="Sun Q."/>
            <person name="Mori K."/>
        </authorList>
    </citation>
    <scope>NUCLEOTIDE SEQUENCE [LARGE SCALE GENOMIC DNA]</scope>
    <source>
        <strain evidence="1 2">JCM 3028</strain>
    </source>
</reference>
<organism evidence="1 2">
    <name type="scientific">Streptosporangium vulgare</name>
    <dbReference type="NCBI Taxonomy" id="46190"/>
    <lineage>
        <taxon>Bacteria</taxon>
        <taxon>Bacillati</taxon>
        <taxon>Actinomycetota</taxon>
        <taxon>Actinomycetes</taxon>
        <taxon>Streptosporangiales</taxon>
        <taxon>Streptosporangiaceae</taxon>
        <taxon>Streptosporangium</taxon>
    </lineage>
</organism>